<dbReference type="STRING" id="92487.SAMN02745130_00259"/>
<accession>A0A1T4VU11</accession>
<proteinExistence type="predicted"/>
<reference evidence="1 2" key="1">
    <citation type="submission" date="2017-02" db="EMBL/GenBank/DDBJ databases">
        <authorList>
            <person name="Peterson S.W."/>
        </authorList>
    </citation>
    <scope>NUCLEOTIDE SEQUENCE [LARGE SCALE GENOMIC DNA]</scope>
    <source>
        <strain evidence="1 2">ATCC 49788</strain>
    </source>
</reference>
<sequence>MQRRDFLKLMCSSSLAGSAWLLDDSFRLKAAQAAAAPKTLVVIFQRGGCDGLNVVVPYADNDYYRLRPTIAIAPPGQVNGALDLNGYFGLHPAMQGLQRLYQQQQLAVFPAVHYPQASLSHFDSQHFIESGAIRSDLEGWMNRHLASSMNSSGMRGVGFGNELAQSLRGSVAVSSLRDLANFDLGLSDTEEMRLSSRLNTVYAQHPQDSNPYAKLLQQTGQTLLRDLDLTRQIDPKAYRPANAAVYPANLFGSQLQQTAQLIKQGVGLEVAAIDLGGWDTHSAQGGALGSQANLLKNFADGIAAFCLDLGTTMQNVLVSTMTEFGRTAEENGSGGTDHGNASAWFAVGGSVKGGIYGTWPGLAKDKLYLQRYLAHSVDFRDVFAEILSKHFANHALAQILPGYTPQLRGFMA</sequence>
<dbReference type="Proteomes" id="UP000190460">
    <property type="component" value="Unassembled WGS sequence"/>
</dbReference>
<dbReference type="AlphaFoldDB" id="A0A1T4VU11"/>
<dbReference type="OrthoDB" id="9779968at2"/>
<evidence type="ECO:0000313" key="2">
    <source>
        <dbReference type="Proteomes" id="UP000190460"/>
    </source>
</evidence>
<evidence type="ECO:0000313" key="1">
    <source>
        <dbReference type="EMBL" id="SKA68318.1"/>
    </source>
</evidence>
<dbReference type="PANTHER" id="PTHR43737:SF1">
    <property type="entry name" value="DUF1501 DOMAIN-CONTAINING PROTEIN"/>
    <property type="match status" value="1"/>
</dbReference>
<gene>
    <name evidence="1" type="ORF">SAMN02745130_00259</name>
</gene>
<dbReference type="InterPro" id="IPR010869">
    <property type="entry name" value="DUF1501"/>
</dbReference>
<dbReference type="Pfam" id="PF07394">
    <property type="entry name" value="DUF1501"/>
    <property type="match status" value="1"/>
</dbReference>
<dbReference type="RefSeq" id="WP_078920764.1">
    <property type="nucleotide sequence ID" value="NZ_FUYB01000001.1"/>
</dbReference>
<protein>
    <submittedName>
        <fullName evidence="1">Uncharacterized conserved protein, DUF1501 family</fullName>
    </submittedName>
</protein>
<dbReference type="PANTHER" id="PTHR43737">
    <property type="entry name" value="BLL7424 PROTEIN"/>
    <property type="match status" value="1"/>
</dbReference>
<keyword evidence="2" id="KW-1185">Reference proteome</keyword>
<name>A0A1T4VU11_9GAMM</name>
<organism evidence="1 2">
    <name type="scientific">Thiothrix eikelboomii</name>
    <dbReference type="NCBI Taxonomy" id="92487"/>
    <lineage>
        <taxon>Bacteria</taxon>
        <taxon>Pseudomonadati</taxon>
        <taxon>Pseudomonadota</taxon>
        <taxon>Gammaproteobacteria</taxon>
        <taxon>Thiotrichales</taxon>
        <taxon>Thiotrichaceae</taxon>
        <taxon>Thiothrix</taxon>
    </lineage>
</organism>
<dbReference type="EMBL" id="FUYB01000001">
    <property type="protein sequence ID" value="SKA68318.1"/>
    <property type="molecule type" value="Genomic_DNA"/>
</dbReference>